<evidence type="ECO:0000313" key="6">
    <source>
        <dbReference type="Proteomes" id="UP000198528"/>
    </source>
</evidence>
<evidence type="ECO:0000313" key="5">
    <source>
        <dbReference type="EMBL" id="SDB99063.1"/>
    </source>
</evidence>
<dbReference type="PANTHER" id="PTHR45947:SF3">
    <property type="entry name" value="SULFOQUINOVOSYL TRANSFERASE SQD2"/>
    <property type="match status" value="1"/>
</dbReference>
<reference evidence="6" key="1">
    <citation type="submission" date="2016-10" db="EMBL/GenBank/DDBJ databases">
        <authorList>
            <person name="Varghese N."/>
            <person name="Submissions S."/>
        </authorList>
    </citation>
    <scope>NUCLEOTIDE SEQUENCE [LARGE SCALE GENOMIC DNA]</scope>
    <source>
        <strain evidence="6">DSM 22619</strain>
    </source>
</reference>
<sequence length="384" mass="42049">MGELRRRTLAIFSAQYLPHMGGVENFTKELSSALERMGVHAIVVTSAYGDAPEHEVDTAGLEVFRLPSSQLLDGRLPVVRDGEATRALLGEVAKAKPDGVFVNTRLYGLSLMGVRFARNLGITPVVLDHGSSYIGFGVPVLDSVVHAYEKAITRKIRSYSPKFYGVSEKSAEWLRTFGIIADGVIHNAIEAEEFRKQASRRDFRAELGIGPDVLLVCFVGRIANGKGVEVVTELARRFERRGKRIHFAIAGDGPDFKALKQHAPEYASVLGRLGRPDVAALFGQSDLHILPSKSEGLPTSLLEASAEGTPSLVFDVGGAREVIPSDSYGIVLDDESTTVCEEVLDWYLDNRDVLKEQGANVRKRVEHVFSWEETARKTIEACGV</sequence>
<dbReference type="AlphaFoldDB" id="A0A1G6HY39"/>
<dbReference type="PANTHER" id="PTHR45947">
    <property type="entry name" value="SULFOQUINOVOSYL TRANSFERASE SQD2"/>
    <property type="match status" value="1"/>
</dbReference>
<keyword evidence="6" id="KW-1185">Reference proteome</keyword>
<dbReference type="Gene3D" id="3.40.50.2000">
    <property type="entry name" value="Glycogen Phosphorylase B"/>
    <property type="match status" value="2"/>
</dbReference>
<keyword evidence="1" id="KW-0328">Glycosyltransferase</keyword>
<organism evidence="5 6">
    <name type="scientific">Parafannyhessea umbonata</name>
    <dbReference type="NCBI Taxonomy" id="604330"/>
    <lineage>
        <taxon>Bacteria</taxon>
        <taxon>Bacillati</taxon>
        <taxon>Actinomycetota</taxon>
        <taxon>Coriobacteriia</taxon>
        <taxon>Coriobacteriales</taxon>
        <taxon>Atopobiaceae</taxon>
        <taxon>Parafannyhessea</taxon>
    </lineage>
</organism>
<gene>
    <name evidence="5" type="ORF">SAMN04487824_101219</name>
</gene>
<dbReference type="InterPro" id="IPR050194">
    <property type="entry name" value="Glycosyltransferase_grp1"/>
</dbReference>
<dbReference type="Pfam" id="PF13439">
    <property type="entry name" value="Glyco_transf_4"/>
    <property type="match status" value="1"/>
</dbReference>
<accession>A0A1G6HY39</accession>
<evidence type="ECO:0000256" key="2">
    <source>
        <dbReference type="ARBA" id="ARBA00022679"/>
    </source>
</evidence>
<dbReference type="GO" id="GO:1901137">
    <property type="term" value="P:carbohydrate derivative biosynthetic process"/>
    <property type="evidence" value="ECO:0007669"/>
    <property type="project" value="UniProtKB-ARBA"/>
</dbReference>
<dbReference type="SUPFAM" id="SSF53756">
    <property type="entry name" value="UDP-Glycosyltransferase/glycogen phosphorylase"/>
    <property type="match status" value="1"/>
</dbReference>
<protein>
    <submittedName>
        <fullName evidence="5">Glycosyltransferase involved in cell wall bisynthesis</fullName>
    </submittedName>
</protein>
<feature type="domain" description="Glycosyltransferase subfamily 4-like N-terminal" evidence="4">
    <location>
        <begin position="20"/>
        <end position="192"/>
    </location>
</feature>
<evidence type="ECO:0000256" key="1">
    <source>
        <dbReference type="ARBA" id="ARBA00022676"/>
    </source>
</evidence>
<dbReference type="InterPro" id="IPR028098">
    <property type="entry name" value="Glyco_trans_4-like_N"/>
</dbReference>
<evidence type="ECO:0000259" key="4">
    <source>
        <dbReference type="Pfam" id="PF13439"/>
    </source>
</evidence>
<dbReference type="RefSeq" id="WP_090844601.1">
    <property type="nucleotide sequence ID" value="NZ_FMZL01000001.1"/>
</dbReference>
<dbReference type="EMBL" id="FMZL01000001">
    <property type="protein sequence ID" value="SDB99063.1"/>
    <property type="molecule type" value="Genomic_DNA"/>
</dbReference>
<dbReference type="GO" id="GO:0016757">
    <property type="term" value="F:glycosyltransferase activity"/>
    <property type="evidence" value="ECO:0007669"/>
    <property type="project" value="UniProtKB-KW"/>
</dbReference>
<dbReference type="Proteomes" id="UP000198528">
    <property type="component" value="Unassembled WGS sequence"/>
</dbReference>
<keyword evidence="2 5" id="KW-0808">Transferase</keyword>
<dbReference type="InterPro" id="IPR001296">
    <property type="entry name" value="Glyco_trans_1"/>
</dbReference>
<dbReference type="CDD" id="cd03801">
    <property type="entry name" value="GT4_PimA-like"/>
    <property type="match status" value="1"/>
</dbReference>
<name>A0A1G6HY39_9ACTN</name>
<feature type="domain" description="Glycosyl transferase family 1" evidence="3">
    <location>
        <begin position="200"/>
        <end position="364"/>
    </location>
</feature>
<evidence type="ECO:0000259" key="3">
    <source>
        <dbReference type="Pfam" id="PF00534"/>
    </source>
</evidence>
<proteinExistence type="predicted"/>
<dbReference type="Pfam" id="PF00534">
    <property type="entry name" value="Glycos_transf_1"/>
    <property type="match status" value="1"/>
</dbReference>